<keyword evidence="2" id="KW-0238">DNA-binding</keyword>
<name>A0AAV9PWV4_9PEZI</name>
<feature type="domain" description="Xylanolytic transcriptional activator regulatory" evidence="6">
    <location>
        <begin position="253"/>
        <end position="329"/>
    </location>
</feature>
<dbReference type="EMBL" id="JAXLQG010000018">
    <property type="protein sequence ID" value="KAK5530804.1"/>
    <property type="molecule type" value="Genomic_DNA"/>
</dbReference>
<dbReference type="InterPro" id="IPR051127">
    <property type="entry name" value="Fungal_SecMet_Regulators"/>
</dbReference>
<protein>
    <recommendedName>
        <fullName evidence="6">Xylanolytic transcriptional activator regulatory domain-containing protein</fullName>
    </recommendedName>
</protein>
<evidence type="ECO:0000259" key="6">
    <source>
        <dbReference type="SMART" id="SM00906"/>
    </source>
</evidence>
<dbReference type="GO" id="GO:0000981">
    <property type="term" value="F:DNA-binding transcription factor activity, RNA polymerase II-specific"/>
    <property type="evidence" value="ECO:0007669"/>
    <property type="project" value="TreeGrafter"/>
</dbReference>
<dbReference type="GO" id="GO:0006351">
    <property type="term" value="P:DNA-templated transcription"/>
    <property type="evidence" value="ECO:0007669"/>
    <property type="project" value="InterPro"/>
</dbReference>
<dbReference type="GO" id="GO:0005634">
    <property type="term" value="C:nucleus"/>
    <property type="evidence" value="ECO:0007669"/>
    <property type="project" value="TreeGrafter"/>
</dbReference>
<evidence type="ECO:0000313" key="8">
    <source>
        <dbReference type="Proteomes" id="UP001345827"/>
    </source>
</evidence>
<dbReference type="CDD" id="cd12148">
    <property type="entry name" value="fungal_TF_MHR"/>
    <property type="match status" value="1"/>
</dbReference>
<sequence>MQKLRDSIAVYDSLLRGLRDKLSETDRQTVNLGLASIQLSASNSTRAKGTTMIPSLTEQGMVKISQKSSSQRYLGEASDIRFFHDIELAYCHSPEPGRQQGRPEARIDSYEQERAPTQDPGDKSHVLLPDRASADRLVHIYFSTIHIAYPFISEPDFRQTYESFWQSDSLEGFRGPWLSLLLTVFAIGSCYERFAEPGAAHSTQAQTSDQHQRYFDHAVTIARNYASKHTVDHVSTLLAQCFYLLATCQTDRCWTTLGMGVRIAQSIGLHVEEGHRASCEDALAPREMCRRVWYSIFVLDRLLALQLGRPPAISEEGFYVNLPSKGSDVDLSNQNGQPSVNEKYWIGDYFLAMINFSTIIGRVFDKLYGPKKAADVALILSVIGRLDSEMLQWRSQLPRHLRFDLSHTFEKSMTFKRQRNMLAIKFYNLQALIHRSLLSPARLLESGPSSRPILHSEYGLISLSKRKCILAAQHTARLLHNIEDKKSLVYGFPWWQMISCLICASSILLVAGICVDLNLEGDVFSDIDWEAVDEDAEVCLTVFQALSSNSNAAKIARDMMQRLKKTRMISRVPMQHPTEQVITPGLAPSPQPEELWNRQVLSQHDFRFYLDAFFGTERPG</sequence>
<keyword evidence="4" id="KW-0539">Nucleus</keyword>
<organism evidence="7 8">
    <name type="scientific">Vermiconidia calcicola</name>
    <dbReference type="NCBI Taxonomy" id="1690605"/>
    <lineage>
        <taxon>Eukaryota</taxon>
        <taxon>Fungi</taxon>
        <taxon>Dikarya</taxon>
        <taxon>Ascomycota</taxon>
        <taxon>Pezizomycotina</taxon>
        <taxon>Dothideomycetes</taxon>
        <taxon>Dothideomycetidae</taxon>
        <taxon>Mycosphaerellales</taxon>
        <taxon>Extremaceae</taxon>
        <taxon>Vermiconidia</taxon>
    </lineage>
</organism>
<feature type="compositionally biased region" description="Basic and acidic residues" evidence="5">
    <location>
        <begin position="101"/>
        <end position="125"/>
    </location>
</feature>
<accession>A0AAV9PWV4</accession>
<dbReference type="GO" id="GO:0000435">
    <property type="term" value="P:positive regulation of transcription from RNA polymerase II promoter by galactose"/>
    <property type="evidence" value="ECO:0007669"/>
    <property type="project" value="TreeGrafter"/>
</dbReference>
<comment type="caution">
    <text evidence="7">The sequence shown here is derived from an EMBL/GenBank/DDBJ whole genome shotgun (WGS) entry which is preliminary data.</text>
</comment>
<keyword evidence="8" id="KW-1185">Reference proteome</keyword>
<evidence type="ECO:0000256" key="5">
    <source>
        <dbReference type="SAM" id="MobiDB-lite"/>
    </source>
</evidence>
<dbReference type="GO" id="GO:0008270">
    <property type="term" value="F:zinc ion binding"/>
    <property type="evidence" value="ECO:0007669"/>
    <property type="project" value="InterPro"/>
</dbReference>
<evidence type="ECO:0000256" key="1">
    <source>
        <dbReference type="ARBA" id="ARBA00023015"/>
    </source>
</evidence>
<dbReference type="AlphaFoldDB" id="A0AAV9PWV4"/>
<keyword evidence="3" id="KW-0804">Transcription</keyword>
<dbReference type="GO" id="GO:0000978">
    <property type="term" value="F:RNA polymerase II cis-regulatory region sequence-specific DNA binding"/>
    <property type="evidence" value="ECO:0007669"/>
    <property type="project" value="TreeGrafter"/>
</dbReference>
<dbReference type="PANTHER" id="PTHR47424:SF3">
    <property type="entry name" value="REGULATORY PROTEIN GAL4"/>
    <property type="match status" value="1"/>
</dbReference>
<dbReference type="InterPro" id="IPR007219">
    <property type="entry name" value="XnlR_reg_dom"/>
</dbReference>
<dbReference type="Proteomes" id="UP001345827">
    <property type="component" value="Unassembled WGS sequence"/>
</dbReference>
<gene>
    <name evidence="7" type="ORF">LTR25_008661</name>
</gene>
<keyword evidence="1" id="KW-0805">Transcription regulation</keyword>
<dbReference type="PANTHER" id="PTHR47424">
    <property type="entry name" value="REGULATORY PROTEIN GAL4"/>
    <property type="match status" value="1"/>
</dbReference>
<feature type="region of interest" description="Disordered" evidence="5">
    <location>
        <begin position="93"/>
        <end position="127"/>
    </location>
</feature>
<dbReference type="Pfam" id="PF04082">
    <property type="entry name" value="Fungal_trans"/>
    <property type="match status" value="1"/>
</dbReference>
<evidence type="ECO:0000256" key="2">
    <source>
        <dbReference type="ARBA" id="ARBA00023125"/>
    </source>
</evidence>
<evidence type="ECO:0000256" key="4">
    <source>
        <dbReference type="ARBA" id="ARBA00023242"/>
    </source>
</evidence>
<proteinExistence type="predicted"/>
<reference evidence="7 8" key="1">
    <citation type="submission" date="2023-06" db="EMBL/GenBank/DDBJ databases">
        <title>Black Yeasts Isolated from many extreme environments.</title>
        <authorList>
            <person name="Coleine C."/>
            <person name="Stajich J.E."/>
            <person name="Selbmann L."/>
        </authorList>
    </citation>
    <scope>NUCLEOTIDE SEQUENCE [LARGE SCALE GENOMIC DNA]</scope>
    <source>
        <strain evidence="7 8">CCFEE 5887</strain>
    </source>
</reference>
<dbReference type="SMART" id="SM00906">
    <property type="entry name" value="Fungal_trans"/>
    <property type="match status" value="1"/>
</dbReference>
<evidence type="ECO:0000256" key="3">
    <source>
        <dbReference type="ARBA" id="ARBA00023163"/>
    </source>
</evidence>
<evidence type="ECO:0000313" key="7">
    <source>
        <dbReference type="EMBL" id="KAK5530804.1"/>
    </source>
</evidence>